<organism evidence="1 2">
    <name type="scientific">Cycloclasticus pugetii</name>
    <dbReference type="NCBI Taxonomy" id="34068"/>
    <lineage>
        <taxon>Bacteria</taxon>
        <taxon>Pseudomonadati</taxon>
        <taxon>Pseudomonadota</taxon>
        <taxon>Gammaproteobacteria</taxon>
        <taxon>Thiotrichales</taxon>
        <taxon>Piscirickettsiaceae</taxon>
        <taxon>Cycloclasticus</taxon>
    </lineage>
</organism>
<dbReference type="InterPro" id="IPR008551">
    <property type="entry name" value="TANGO2"/>
</dbReference>
<accession>A0AB33Z0W4</accession>
<dbReference type="EMBL" id="ASHL01000007">
    <property type="protein sequence ID" value="EPD12714.1"/>
    <property type="molecule type" value="Genomic_DNA"/>
</dbReference>
<evidence type="ECO:0000313" key="2">
    <source>
        <dbReference type="Proteomes" id="UP000015462"/>
    </source>
</evidence>
<proteinExistence type="predicted"/>
<dbReference type="Pfam" id="PF05742">
    <property type="entry name" value="TANGO2"/>
    <property type="match status" value="1"/>
</dbReference>
<dbReference type="AlphaFoldDB" id="A0AB33Z0W4"/>
<sequence length="255" mass="28653">MCLIIFKYQPNDLYKLVLVANRDEYYQRATQAAGYWPDQPHIFGGIDHVAGGSWLSTDTSGRLAALTNVRKPPFIENTKLSRGHLVRDFLSQQSTAPDFIEKLKKRRADYGLFNLLLMDHTGLWYYSNDSLHVQQVPAGIHGLCNASLNTPWPKLSTATAAVEKSLASNKIDPFELLSTMQSQTQANDQDLPNTGISLEFERFLSPIFIQGKDYGTRCTTLLTVDELSVKFLEISYDSSGEITGDVKEEIELITR</sequence>
<dbReference type="PANTHER" id="PTHR17985">
    <property type="entry name" value="SER/THR-RICH PROTEIN T10 IN DGCR REGION"/>
    <property type="match status" value="1"/>
</dbReference>
<gene>
    <name evidence="1" type="ORF">L196_08914</name>
</gene>
<dbReference type="RefSeq" id="WP_015005901.1">
    <property type="nucleotide sequence ID" value="NZ_JBLHXE010000004.1"/>
</dbReference>
<dbReference type="PANTHER" id="PTHR17985:SF8">
    <property type="entry name" value="TRANSPORT AND GOLGI ORGANIZATION PROTEIN 2 HOMOLOG"/>
    <property type="match status" value="1"/>
</dbReference>
<comment type="caution">
    <text evidence="1">The sequence shown here is derived from an EMBL/GenBank/DDBJ whole genome shotgun (WGS) entry which is preliminary data.</text>
</comment>
<protein>
    <recommendedName>
        <fullName evidence="3">Transport and Golgi organisation 2</fullName>
    </recommendedName>
</protein>
<reference evidence="1 2" key="1">
    <citation type="journal article" date="2013" name="Genome Announc.">
        <title>Genome Sequence of the Pyrene- and Fluoranthene-Degrading Bacterium Cycloclasticus sp. Strain PY97M.</title>
        <authorList>
            <person name="Cui Z."/>
            <person name="Xu G."/>
            <person name="Li Q."/>
            <person name="Gao W."/>
            <person name="Zheng L."/>
        </authorList>
    </citation>
    <scope>NUCLEOTIDE SEQUENCE [LARGE SCALE GENOMIC DNA]</scope>
    <source>
        <strain evidence="1 2">PY97M</strain>
    </source>
</reference>
<name>A0AB33Z0W4_9GAMM</name>
<dbReference type="Proteomes" id="UP000015462">
    <property type="component" value="Unassembled WGS sequence"/>
</dbReference>
<evidence type="ECO:0000313" key="1">
    <source>
        <dbReference type="EMBL" id="EPD12714.1"/>
    </source>
</evidence>
<evidence type="ECO:0008006" key="3">
    <source>
        <dbReference type="Google" id="ProtNLM"/>
    </source>
</evidence>
<keyword evidence="2" id="KW-1185">Reference proteome</keyword>